<dbReference type="AlphaFoldDB" id="A0A392UVS9"/>
<keyword evidence="2" id="KW-1185">Reference proteome</keyword>
<proteinExistence type="predicted"/>
<sequence>GEVSRLRCEETGALELREGQSCALVQNLDRVIGKGKHKRAVYGWL</sequence>
<protein>
    <submittedName>
        <fullName evidence="1">Uncharacterized protein</fullName>
    </submittedName>
</protein>
<reference evidence="1 2" key="1">
    <citation type="journal article" date="2018" name="Front. Plant Sci.">
        <title>Red Clover (Trifolium pratense) and Zigzag Clover (T. medium) - A Picture of Genomic Similarities and Differences.</title>
        <authorList>
            <person name="Dluhosova J."/>
            <person name="Istvanek J."/>
            <person name="Nedelnik J."/>
            <person name="Repkova J."/>
        </authorList>
    </citation>
    <scope>NUCLEOTIDE SEQUENCE [LARGE SCALE GENOMIC DNA]</scope>
    <source>
        <strain evidence="2">cv. 10/8</strain>
        <tissue evidence="1">Leaf</tissue>
    </source>
</reference>
<dbReference type="EMBL" id="LXQA010970598">
    <property type="protein sequence ID" value="MCI79293.1"/>
    <property type="molecule type" value="Genomic_DNA"/>
</dbReference>
<evidence type="ECO:0000313" key="2">
    <source>
        <dbReference type="Proteomes" id="UP000265520"/>
    </source>
</evidence>
<accession>A0A392UVS9</accession>
<feature type="non-terminal residue" evidence="1">
    <location>
        <position position="1"/>
    </location>
</feature>
<dbReference type="Proteomes" id="UP000265520">
    <property type="component" value="Unassembled WGS sequence"/>
</dbReference>
<name>A0A392UVS9_9FABA</name>
<organism evidence="1 2">
    <name type="scientific">Trifolium medium</name>
    <dbReference type="NCBI Taxonomy" id="97028"/>
    <lineage>
        <taxon>Eukaryota</taxon>
        <taxon>Viridiplantae</taxon>
        <taxon>Streptophyta</taxon>
        <taxon>Embryophyta</taxon>
        <taxon>Tracheophyta</taxon>
        <taxon>Spermatophyta</taxon>
        <taxon>Magnoliopsida</taxon>
        <taxon>eudicotyledons</taxon>
        <taxon>Gunneridae</taxon>
        <taxon>Pentapetalae</taxon>
        <taxon>rosids</taxon>
        <taxon>fabids</taxon>
        <taxon>Fabales</taxon>
        <taxon>Fabaceae</taxon>
        <taxon>Papilionoideae</taxon>
        <taxon>50 kb inversion clade</taxon>
        <taxon>NPAAA clade</taxon>
        <taxon>Hologalegina</taxon>
        <taxon>IRL clade</taxon>
        <taxon>Trifolieae</taxon>
        <taxon>Trifolium</taxon>
    </lineage>
</organism>
<comment type="caution">
    <text evidence="1">The sequence shown here is derived from an EMBL/GenBank/DDBJ whole genome shotgun (WGS) entry which is preliminary data.</text>
</comment>
<evidence type="ECO:0000313" key="1">
    <source>
        <dbReference type="EMBL" id="MCI79293.1"/>
    </source>
</evidence>